<evidence type="ECO:0000313" key="2">
    <source>
        <dbReference type="Proteomes" id="UP000251942"/>
    </source>
</evidence>
<gene>
    <name evidence="1" type="ORF">NCTC12022_03555</name>
</gene>
<reference evidence="1 2" key="1">
    <citation type="submission" date="2018-06" db="EMBL/GenBank/DDBJ databases">
        <authorList>
            <consortium name="Pathogen Informatics"/>
            <person name="Doyle S."/>
        </authorList>
    </citation>
    <scope>NUCLEOTIDE SEQUENCE [LARGE SCALE GENOMIC DNA]</scope>
    <source>
        <strain evidence="1 2">NCTC12022</strain>
    </source>
</reference>
<dbReference type="AlphaFoldDB" id="A0A2X1QUV2"/>
<accession>A0A2X1QUV2</accession>
<dbReference type="EMBL" id="UASS01000040">
    <property type="protein sequence ID" value="SPX62788.1"/>
    <property type="molecule type" value="Genomic_DNA"/>
</dbReference>
<protein>
    <submittedName>
        <fullName evidence="1">Uncharacterized protein</fullName>
    </submittedName>
</protein>
<organism evidence="1 2">
    <name type="scientific">Legionella feeleii</name>
    <dbReference type="NCBI Taxonomy" id="453"/>
    <lineage>
        <taxon>Bacteria</taxon>
        <taxon>Pseudomonadati</taxon>
        <taxon>Pseudomonadota</taxon>
        <taxon>Gammaproteobacteria</taxon>
        <taxon>Legionellales</taxon>
        <taxon>Legionellaceae</taxon>
        <taxon>Legionella</taxon>
    </lineage>
</organism>
<evidence type="ECO:0000313" key="1">
    <source>
        <dbReference type="EMBL" id="SPX62788.1"/>
    </source>
</evidence>
<proteinExistence type="predicted"/>
<sequence length="45" mass="5034">MYFIGRNVWQQAVAKLMVHVFEAITKAGLIVQVAPAQLVHAALHY</sequence>
<dbReference type="Proteomes" id="UP000251942">
    <property type="component" value="Unassembled WGS sequence"/>
</dbReference>
<name>A0A2X1QUV2_9GAMM</name>